<evidence type="ECO:0000313" key="2">
    <source>
        <dbReference type="Proteomes" id="UP001054945"/>
    </source>
</evidence>
<evidence type="ECO:0000313" key="1">
    <source>
        <dbReference type="EMBL" id="GIX74089.1"/>
    </source>
</evidence>
<dbReference type="Proteomes" id="UP001054945">
    <property type="component" value="Unassembled WGS sequence"/>
</dbReference>
<dbReference type="AlphaFoldDB" id="A0AAV4MQ96"/>
<comment type="caution">
    <text evidence="1">The sequence shown here is derived from an EMBL/GenBank/DDBJ whole genome shotgun (WGS) entry which is preliminary data.</text>
</comment>
<proteinExistence type="predicted"/>
<dbReference type="EMBL" id="BPLR01020023">
    <property type="protein sequence ID" value="GIX74089.1"/>
    <property type="molecule type" value="Genomic_DNA"/>
</dbReference>
<gene>
    <name evidence="1" type="ORF">CEXT_436151</name>
</gene>
<keyword evidence="2" id="KW-1185">Reference proteome</keyword>
<reference evidence="1 2" key="1">
    <citation type="submission" date="2021-06" db="EMBL/GenBank/DDBJ databases">
        <title>Caerostris extrusa draft genome.</title>
        <authorList>
            <person name="Kono N."/>
            <person name="Arakawa K."/>
        </authorList>
    </citation>
    <scope>NUCLEOTIDE SEQUENCE [LARGE SCALE GENOMIC DNA]</scope>
</reference>
<accession>A0AAV4MQ96</accession>
<organism evidence="1 2">
    <name type="scientific">Caerostris extrusa</name>
    <name type="common">Bark spider</name>
    <name type="synonym">Caerostris bankana</name>
    <dbReference type="NCBI Taxonomy" id="172846"/>
    <lineage>
        <taxon>Eukaryota</taxon>
        <taxon>Metazoa</taxon>
        <taxon>Ecdysozoa</taxon>
        <taxon>Arthropoda</taxon>
        <taxon>Chelicerata</taxon>
        <taxon>Arachnida</taxon>
        <taxon>Araneae</taxon>
        <taxon>Araneomorphae</taxon>
        <taxon>Entelegynae</taxon>
        <taxon>Araneoidea</taxon>
        <taxon>Araneidae</taxon>
        <taxon>Caerostris</taxon>
    </lineage>
</organism>
<sequence length="121" mass="13996">MKLEEYSEHEFLMRLSTVNREEPHSPSIYILTTRLPRQARCLNSRPGRLLLQERERDKQSPGVQLIIRPDGVNTRGGRHQKGIFLLQPWAAPEPLMLRDRFCCDCVGVNRSDDSQNGSPKR</sequence>
<name>A0AAV4MQ96_CAEEX</name>
<protein>
    <submittedName>
        <fullName evidence="1">Uncharacterized protein</fullName>
    </submittedName>
</protein>